<sequence length="54" mass="6558">MEALRKYRVGWPEIQELLGISRATYYRWRKRLKEEGLAGLKPRSRRPLWGPYPK</sequence>
<dbReference type="GO" id="GO:0043565">
    <property type="term" value="F:sequence-specific DNA binding"/>
    <property type="evidence" value="ECO:0007669"/>
    <property type="project" value="InterPro"/>
</dbReference>
<gene>
    <name evidence="2" type="ORF">CSW45_08940</name>
</gene>
<organism evidence="2 3">
    <name type="scientific">Thermus scotoductus</name>
    <dbReference type="NCBI Taxonomy" id="37636"/>
    <lineage>
        <taxon>Bacteria</taxon>
        <taxon>Thermotogati</taxon>
        <taxon>Deinococcota</taxon>
        <taxon>Deinococci</taxon>
        <taxon>Thermales</taxon>
        <taxon>Thermaceae</taxon>
        <taxon>Thermus</taxon>
    </lineage>
</organism>
<dbReference type="EMBL" id="PELR01000317">
    <property type="protein sequence ID" value="RTH01949.1"/>
    <property type="molecule type" value="Genomic_DNA"/>
</dbReference>
<dbReference type="Proteomes" id="UP000286910">
    <property type="component" value="Unassembled WGS sequence"/>
</dbReference>
<dbReference type="GO" id="GO:0006355">
    <property type="term" value="P:regulation of DNA-templated transcription"/>
    <property type="evidence" value="ECO:0007669"/>
    <property type="project" value="InterPro"/>
</dbReference>
<dbReference type="SUPFAM" id="SSF48295">
    <property type="entry name" value="TrpR-like"/>
    <property type="match status" value="1"/>
</dbReference>
<dbReference type="InterPro" id="IPR013321">
    <property type="entry name" value="Arc_rbn_hlx_hlx"/>
</dbReference>
<feature type="domain" description="Insertion element IS150 protein InsJ-like helix-turn-helix" evidence="1">
    <location>
        <begin position="10"/>
        <end position="47"/>
    </location>
</feature>
<dbReference type="AlphaFoldDB" id="A0A430R3H7"/>
<dbReference type="InterPro" id="IPR010921">
    <property type="entry name" value="Trp_repressor/repl_initiator"/>
</dbReference>
<comment type="caution">
    <text evidence="2">The sequence shown here is derived from an EMBL/GenBank/DDBJ whole genome shotgun (WGS) entry which is preliminary data.</text>
</comment>
<name>A0A430R3H7_THESC</name>
<reference evidence="2 3" key="1">
    <citation type="journal article" date="2019" name="Extremophiles">
        <title>Biogeography of thermophiles and predominance of Thermus scotoductus in domestic water heaters.</title>
        <authorList>
            <person name="Wilpiszeski R.L."/>
            <person name="Zhang Z."/>
            <person name="House C.H."/>
        </authorList>
    </citation>
    <scope>NUCLEOTIDE SEQUENCE [LARGE SCALE GENOMIC DNA]</scope>
    <source>
        <strain evidence="2 3">32_S32</strain>
    </source>
</reference>
<accession>A0A430R3H7</accession>
<protein>
    <recommendedName>
        <fullName evidence="1">Insertion element IS150 protein InsJ-like helix-turn-helix domain-containing protein</fullName>
    </recommendedName>
</protein>
<dbReference type="Gene3D" id="1.10.1220.10">
    <property type="entry name" value="Met repressor-like"/>
    <property type="match status" value="1"/>
</dbReference>
<proteinExistence type="predicted"/>
<evidence type="ECO:0000313" key="3">
    <source>
        <dbReference type="Proteomes" id="UP000286910"/>
    </source>
</evidence>
<evidence type="ECO:0000259" key="1">
    <source>
        <dbReference type="Pfam" id="PF13518"/>
    </source>
</evidence>
<evidence type="ECO:0000313" key="2">
    <source>
        <dbReference type="EMBL" id="RTH01949.1"/>
    </source>
</evidence>
<dbReference type="Pfam" id="PF13518">
    <property type="entry name" value="HTH_28"/>
    <property type="match status" value="1"/>
</dbReference>
<dbReference type="InterPro" id="IPR055247">
    <property type="entry name" value="InsJ-like_HTH"/>
</dbReference>